<dbReference type="GO" id="GO:0022857">
    <property type="term" value="F:transmembrane transporter activity"/>
    <property type="evidence" value="ECO:0007669"/>
    <property type="project" value="TreeGrafter"/>
</dbReference>
<dbReference type="GO" id="GO:0015740">
    <property type="term" value="P:C4-dicarboxylate transport"/>
    <property type="evidence" value="ECO:0007669"/>
    <property type="project" value="TreeGrafter"/>
</dbReference>
<dbReference type="InterPro" id="IPR055348">
    <property type="entry name" value="DctQ"/>
</dbReference>
<dbReference type="EMBL" id="CP094970">
    <property type="protein sequence ID" value="UYM06231.1"/>
    <property type="molecule type" value="Genomic_DNA"/>
</dbReference>
<gene>
    <name evidence="11" type="ORF">L0C25_03900</name>
</gene>
<dbReference type="GO" id="GO:0005886">
    <property type="term" value="C:plasma membrane"/>
    <property type="evidence" value="ECO:0007669"/>
    <property type="project" value="UniProtKB-SubCell"/>
</dbReference>
<proteinExistence type="inferred from homology"/>
<evidence type="ECO:0000256" key="2">
    <source>
        <dbReference type="ARBA" id="ARBA00022448"/>
    </source>
</evidence>
<dbReference type="AlphaFoldDB" id="A0AA46TJ74"/>
<keyword evidence="5 9" id="KW-0812">Transmembrane</keyword>
<organism evidence="11 12">
    <name type="scientific">Solicola gregarius</name>
    <dbReference type="NCBI Taxonomy" id="2908642"/>
    <lineage>
        <taxon>Bacteria</taxon>
        <taxon>Bacillati</taxon>
        <taxon>Actinomycetota</taxon>
        <taxon>Actinomycetes</taxon>
        <taxon>Propionibacteriales</taxon>
        <taxon>Nocardioidaceae</taxon>
        <taxon>Solicola</taxon>
    </lineage>
</organism>
<keyword evidence="2" id="KW-0813">Transport</keyword>
<evidence type="ECO:0000259" key="10">
    <source>
        <dbReference type="Pfam" id="PF04290"/>
    </source>
</evidence>
<comment type="similarity">
    <text evidence="8">Belongs to the TRAP transporter small permease family.</text>
</comment>
<dbReference type="PANTHER" id="PTHR35011">
    <property type="entry name" value="2,3-DIKETO-L-GULONATE TRAP TRANSPORTER SMALL PERMEASE PROTEIN YIAM"/>
    <property type="match status" value="1"/>
</dbReference>
<evidence type="ECO:0000256" key="6">
    <source>
        <dbReference type="ARBA" id="ARBA00022989"/>
    </source>
</evidence>
<comment type="subcellular location">
    <subcellularLocation>
        <location evidence="1">Cell inner membrane</location>
        <topology evidence="1">Multi-pass membrane protein</topology>
    </subcellularLocation>
</comment>
<evidence type="ECO:0000313" key="11">
    <source>
        <dbReference type="EMBL" id="UYM06231.1"/>
    </source>
</evidence>
<keyword evidence="4" id="KW-0997">Cell inner membrane</keyword>
<protein>
    <submittedName>
        <fullName evidence="11">TRAP transporter small permease</fullName>
    </submittedName>
</protein>
<evidence type="ECO:0000256" key="4">
    <source>
        <dbReference type="ARBA" id="ARBA00022519"/>
    </source>
</evidence>
<keyword evidence="12" id="KW-1185">Reference proteome</keyword>
<keyword evidence="3" id="KW-1003">Cell membrane</keyword>
<feature type="transmembrane region" description="Helical" evidence="9">
    <location>
        <begin position="54"/>
        <end position="77"/>
    </location>
</feature>
<keyword evidence="6 9" id="KW-1133">Transmembrane helix</keyword>
<feature type="transmembrane region" description="Helical" evidence="9">
    <location>
        <begin position="12"/>
        <end position="34"/>
    </location>
</feature>
<accession>A0AA46TJ74</accession>
<evidence type="ECO:0000256" key="8">
    <source>
        <dbReference type="ARBA" id="ARBA00038436"/>
    </source>
</evidence>
<evidence type="ECO:0000256" key="7">
    <source>
        <dbReference type="ARBA" id="ARBA00023136"/>
    </source>
</evidence>
<feature type="transmembrane region" description="Helical" evidence="9">
    <location>
        <begin position="89"/>
        <end position="110"/>
    </location>
</feature>
<feature type="domain" description="Tripartite ATP-independent periplasmic transporters DctQ component" evidence="10">
    <location>
        <begin position="27"/>
        <end position="150"/>
    </location>
</feature>
<dbReference type="InterPro" id="IPR007387">
    <property type="entry name" value="TRAP_DctQ"/>
</dbReference>
<dbReference type="RefSeq" id="WP_271635100.1">
    <property type="nucleotide sequence ID" value="NZ_CP094970.1"/>
</dbReference>
<keyword evidence="7 9" id="KW-0472">Membrane</keyword>
<evidence type="ECO:0000313" key="12">
    <source>
        <dbReference type="Proteomes" id="UP001164390"/>
    </source>
</evidence>
<dbReference type="Proteomes" id="UP001164390">
    <property type="component" value="Chromosome"/>
</dbReference>
<sequence length="176" mass="19313">MTYLRKAWRAIDAIFEAWGLLCLVGVVFVVLWQVVSRELFGTTPTWSEETSRILLIWIGFLSAAIGFREGAHIAISFVVDRLPDILRQILHYAVLATILALGLYLTVQGAQFTADTQNATLPGTGLPRSALYVMMPVAGVMICLYSALQAAGVPTQRFSSTQVEAEPQPPRESDAE</sequence>
<name>A0AA46TJ74_9ACTN</name>
<evidence type="ECO:0000256" key="3">
    <source>
        <dbReference type="ARBA" id="ARBA00022475"/>
    </source>
</evidence>
<reference evidence="11" key="1">
    <citation type="submission" date="2022-01" db="EMBL/GenBank/DDBJ databases">
        <title>Nocardioidaceae gen. sp. A5X3R13.</title>
        <authorList>
            <person name="Lopez Marin M.A."/>
            <person name="Uhlik O."/>
        </authorList>
    </citation>
    <scope>NUCLEOTIDE SEQUENCE</scope>
    <source>
        <strain evidence="11">A5X3R13</strain>
    </source>
</reference>
<evidence type="ECO:0000256" key="5">
    <source>
        <dbReference type="ARBA" id="ARBA00022692"/>
    </source>
</evidence>
<dbReference type="Pfam" id="PF04290">
    <property type="entry name" value="DctQ"/>
    <property type="match status" value="1"/>
</dbReference>
<feature type="transmembrane region" description="Helical" evidence="9">
    <location>
        <begin position="130"/>
        <end position="148"/>
    </location>
</feature>
<dbReference type="KEGG" id="sgrg:L0C25_03900"/>
<evidence type="ECO:0000256" key="9">
    <source>
        <dbReference type="SAM" id="Phobius"/>
    </source>
</evidence>
<dbReference type="PANTHER" id="PTHR35011:SF11">
    <property type="entry name" value="TRAP TRANSPORTER SMALL PERMEASE PROTEIN"/>
    <property type="match status" value="1"/>
</dbReference>
<evidence type="ECO:0000256" key="1">
    <source>
        <dbReference type="ARBA" id="ARBA00004429"/>
    </source>
</evidence>